<name>A0AAN8F6W6_TRICO</name>
<evidence type="ECO:0000313" key="2">
    <source>
        <dbReference type="Proteomes" id="UP001331761"/>
    </source>
</evidence>
<keyword evidence="2" id="KW-1185">Reference proteome</keyword>
<reference evidence="1 2" key="1">
    <citation type="submission" date="2019-10" db="EMBL/GenBank/DDBJ databases">
        <title>Assembly and Annotation for the nematode Trichostrongylus colubriformis.</title>
        <authorList>
            <person name="Martin J."/>
        </authorList>
    </citation>
    <scope>NUCLEOTIDE SEQUENCE [LARGE SCALE GENOMIC DNA]</scope>
    <source>
        <strain evidence="1">G859</strain>
        <tissue evidence="1">Whole worm</tissue>
    </source>
</reference>
<organism evidence="1 2">
    <name type="scientific">Trichostrongylus colubriformis</name>
    <name type="common">Black scour worm</name>
    <dbReference type="NCBI Taxonomy" id="6319"/>
    <lineage>
        <taxon>Eukaryota</taxon>
        <taxon>Metazoa</taxon>
        <taxon>Ecdysozoa</taxon>
        <taxon>Nematoda</taxon>
        <taxon>Chromadorea</taxon>
        <taxon>Rhabditida</taxon>
        <taxon>Rhabditina</taxon>
        <taxon>Rhabditomorpha</taxon>
        <taxon>Strongyloidea</taxon>
        <taxon>Trichostrongylidae</taxon>
        <taxon>Trichostrongylus</taxon>
    </lineage>
</organism>
<sequence length="90" mass="10313">MTELKTCNVSNNFPGNSFVDTVAFGKLSLKSAKEEDSEDDGDDNDMDIGSNSSCVKWYQKEIWQLTKLPYYDDLERQANKTIANIKHLFR</sequence>
<protein>
    <submittedName>
        <fullName evidence="1">Uncharacterized protein</fullName>
    </submittedName>
</protein>
<dbReference type="AlphaFoldDB" id="A0AAN8F6W6"/>
<dbReference type="EMBL" id="WIXE01014471">
    <property type="protein sequence ID" value="KAK5974271.1"/>
    <property type="molecule type" value="Genomic_DNA"/>
</dbReference>
<accession>A0AAN8F6W6</accession>
<gene>
    <name evidence="1" type="ORF">GCK32_016184</name>
</gene>
<proteinExistence type="predicted"/>
<evidence type="ECO:0000313" key="1">
    <source>
        <dbReference type="EMBL" id="KAK5974271.1"/>
    </source>
</evidence>
<dbReference type="Proteomes" id="UP001331761">
    <property type="component" value="Unassembled WGS sequence"/>
</dbReference>
<comment type="caution">
    <text evidence="1">The sequence shown here is derived from an EMBL/GenBank/DDBJ whole genome shotgun (WGS) entry which is preliminary data.</text>
</comment>